<dbReference type="InterPro" id="IPR000742">
    <property type="entry name" value="EGF"/>
</dbReference>
<dbReference type="PROSITE" id="PS00022">
    <property type="entry name" value="EGF_1"/>
    <property type="match status" value="1"/>
</dbReference>
<sequence>RGFQWDEANKECLPENPCSRKDVNFCDPSGTIACVPQDDFTRTPTCLCVPGRSGSDCANPINACVKRVNWQVNSPGNDNCNVLKGNECVPILGVDKYFCKCKKPFQLDLSLNYDNCQAFQEACIEGEKYCENEAKCLTSLDGLVATCQCKKDSKGRNLFTGPFCSKRIGEWSNWVEIGSCEPATCGSPRFQRRRRVCISDPVVESVADCYGSKEQLLPCPSIPCQVASMQGSSLEQSMDSKLLTWYTLMSAVEIGALAAFWLIFGPVFSLLISRCISYLRNKIR</sequence>
<organism evidence="4 5">
    <name type="scientific">Cichlidogyrus casuarinus</name>
    <dbReference type="NCBI Taxonomy" id="1844966"/>
    <lineage>
        <taxon>Eukaryota</taxon>
        <taxon>Metazoa</taxon>
        <taxon>Spiralia</taxon>
        <taxon>Lophotrochozoa</taxon>
        <taxon>Platyhelminthes</taxon>
        <taxon>Monogenea</taxon>
        <taxon>Monopisthocotylea</taxon>
        <taxon>Dactylogyridea</taxon>
        <taxon>Ancyrocephalidae</taxon>
        <taxon>Cichlidogyrus</taxon>
    </lineage>
</organism>
<evidence type="ECO:0000313" key="4">
    <source>
        <dbReference type="EMBL" id="KAL3310572.1"/>
    </source>
</evidence>
<name>A0ABD2PUX6_9PLAT</name>
<evidence type="ECO:0000256" key="1">
    <source>
        <dbReference type="PROSITE-ProRule" id="PRU00076"/>
    </source>
</evidence>
<keyword evidence="1" id="KW-1015">Disulfide bond</keyword>
<keyword evidence="1" id="KW-0245">EGF-like domain</keyword>
<feature type="transmembrane region" description="Helical" evidence="2">
    <location>
        <begin position="245"/>
        <end position="272"/>
    </location>
</feature>
<keyword evidence="2" id="KW-0472">Membrane</keyword>
<dbReference type="AlphaFoldDB" id="A0ABD2PUX6"/>
<feature type="disulfide bond" evidence="1">
    <location>
        <begin position="48"/>
        <end position="57"/>
    </location>
</feature>
<reference evidence="4 5" key="1">
    <citation type="submission" date="2024-11" db="EMBL/GenBank/DDBJ databases">
        <title>Adaptive evolution of stress response genes in parasites aligns with host niche diversity.</title>
        <authorList>
            <person name="Hahn C."/>
            <person name="Resl P."/>
        </authorList>
    </citation>
    <scope>NUCLEOTIDE SEQUENCE [LARGE SCALE GENOMIC DNA]</scope>
    <source>
        <strain evidence="4">EGGRZ-B1_66</strain>
        <tissue evidence="4">Body</tissue>
    </source>
</reference>
<feature type="domain" description="EGF-like" evidence="3">
    <location>
        <begin position="14"/>
        <end position="58"/>
    </location>
</feature>
<keyword evidence="2" id="KW-0812">Transmembrane</keyword>
<evidence type="ECO:0000259" key="3">
    <source>
        <dbReference type="PROSITE" id="PS50026"/>
    </source>
</evidence>
<dbReference type="PROSITE" id="PS50026">
    <property type="entry name" value="EGF_3"/>
    <property type="match status" value="1"/>
</dbReference>
<comment type="caution">
    <text evidence="4">The sequence shown here is derived from an EMBL/GenBank/DDBJ whole genome shotgun (WGS) entry which is preliminary data.</text>
</comment>
<dbReference type="EMBL" id="JBJKFK010002834">
    <property type="protein sequence ID" value="KAL3310572.1"/>
    <property type="molecule type" value="Genomic_DNA"/>
</dbReference>
<evidence type="ECO:0000313" key="5">
    <source>
        <dbReference type="Proteomes" id="UP001626550"/>
    </source>
</evidence>
<dbReference type="Proteomes" id="UP001626550">
    <property type="component" value="Unassembled WGS sequence"/>
</dbReference>
<feature type="non-terminal residue" evidence="4">
    <location>
        <position position="1"/>
    </location>
</feature>
<dbReference type="Gene3D" id="2.20.100.10">
    <property type="entry name" value="Thrombospondin type-1 (TSP1) repeat"/>
    <property type="match status" value="1"/>
</dbReference>
<dbReference type="InterPro" id="IPR036383">
    <property type="entry name" value="TSP1_rpt_sf"/>
</dbReference>
<evidence type="ECO:0000256" key="2">
    <source>
        <dbReference type="SAM" id="Phobius"/>
    </source>
</evidence>
<gene>
    <name evidence="4" type="ORF">Ciccas_010860</name>
</gene>
<proteinExistence type="predicted"/>
<dbReference type="SMART" id="SM00181">
    <property type="entry name" value="EGF"/>
    <property type="match status" value="3"/>
</dbReference>
<accession>A0ABD2PUX6</accession>
<keyword evidence="5" id="KW-1185">Reference proteome</keyword>
<keyword evidence="2" id="KW-1133">Transmembrane helix</keyword>
<comment type="caution">
    <text evidence="1">Lacks conserved residue(s) required for the propagation of feature annotation.</text>
</comment>
<protein>
    <recommendedName>
        <fullName evidence="3">EGF-like domain-containing protein</fullName>
    </recommendedName>
</protein>